<dbReference type="InterPro" id="IPR006315">
    <property type="entry name" value="OM_autotransptr_brl_dom"/>
</dbReference>
<evidence type="ECO:0000256" key="2">
    <source>
        <dbReference type="SAM" id="MobiDB-lite"/>
    </source>
</evidence>
<dbReference type="CDD" id="cd01344">
    <property type="entry name" value="PL2_Passenger_AT"/>
    <property type="match status" value="1"/>
</dbReference>
<dbReference type="InterPro" id="IPR013425">
    <property type="entry name" value="Autotrns_rpt"/>
</dbReference>
<dbReference type="InterPro" id="IPR011050">
    <property type="entry name" value="Pectin_lyase_fold/virulence"/>
</dbReference>
<evidence type="ECO:0000256" key="1">
    <source>
        <dbReference type="ARBA" id="ARBA00022729"/>
    </source>
</evidence>
<dbReference type="InterPro" id="IPR012332">
    <property type="entry name" value="Autotransporter_pectin_lyase_C"/>
</dbReference>
<dbReference type="SUPFAM" id="SSF51126">
    <property type="entry name" value="Pectin lyase-like"/>
    <property type="match status" value="3"/>
</dbReference>
<protein>
    <submittedName>
        <fullName evidence="4">Type V secretory pathway, adhesin AidA</fullName>
    </submittedName>
</protein>
<dbReference type="EMBL" id="NBTY01000198">
    <property type="protein sequence ID" value="OTP67092.1"/>
    <property type="molecule type" value="Genomic_DNA"/>
</dbReference>
<feature type="compositionally biased region" description="Pro residues" evidence="2">
    <location>
        <begin position="1031"/>
        <end position="1056"/>
    </location>
</feature>
<organism evidence="4 5">
    <name type="scientific">Caballeronia sordidicola</name>
    <name type="common">Burkholderia sordidicola</name>
    <dbReference type="NCBI Taxonomy" id="196367"/>
    <lineage>
        <taxon>Bacteria</taxon>
        <taxon>Pseudomonadati</taxon>
        <taxon>Pseudomonadota</taxon>
        <taxon>Betaproteobacteria</taxon>
        <taxon>Burkholderiales</taxon>
        <taxon>Burkholderiaceae</taxon>
        <taxon>Caballeronia</taxon>
    </lineage>
</organism>
<accession>A0A242M863</accession>
<dbReference type="Gene3D" id="2.160.20.20">
    <property type="match status" value="3"/>
</dbReference>
<feature type="region of interest" description="Disordered" evidence="2">
    <location>
        <begin position="1031"/>
        <end position="1057"/>
    </location>
</feature>
<dbReference type="NCBIfam" id="TIGR01414">
    <property type="entry name" value="autotrans_barl"/>
    <property type="match status" value="1"/>
</dbReference>
<dbReference type="GO" id="GO:0019867">
    <property type="term" value="C:outer membrane"/>
    <property type="evidence" value="ECO:0007669"/>
    <property type="project" value="InterPro"/>
</dbReference>
<dbReference type="Pfam" id="PF18883">
    <property type="entry name" value="AC_1"/>
    <property type="match status" value="1"/>
</dbReference>
<feature type="domain" description="Autotransporter" evidence="3">
    <location>
        <begin position="1141"/>
        <end position="1419"/>
    </location>
</feature>
<dbReference type="Gene3D" id="2.40.128.130">
    <property type="entry name" value="Autotransporter beta-domain"/>
    <property type="match status" value="1"/>
</dbReference>
<dbReference type="PROSITE" id="PS51208">
    <property type="entry name" value="AUTOTRANSPORTER"/>
    <property type="match status" value="1"/>
</dbReference>
<dbReference type="InterPro" id="IPR043990">
    <property type="entry name" value="AC_1"/>
</dbReference>
<dbReference type="Pfam" id="PF12951">
    <property type="entry name" value="PATR"/>
    <property type="match status" value="8"/>
</dbReference>
<name>A0A242M863_CABSO</name>
<dbReference type="InterPro" id="IPR051551">
    <property type="entry name" value="Autotransporter_adhesion"/>
</dbReference>
<dbReference type="Proteomes" id="UP000194546">
    <property type="component" value="Unassembled WGS sequence"/>
</dbReference>
<sequence length="1419" mass="139232">MRIDLSAIPLFENPSNLNQKELHVLSTGALPRVSATWLAVLANIALLPLPVFANCTASGTATSCDTSAPSPWQTTIGTGPTAATGSSVLVGPNAQVILGDATAIALADNANITVQSGALVQNSARTSGGTYGTGGNTIDFRNNGTLTVQQGGSVISAGTQGSAEAVNPEGAGNTIVNNGTIRGINSAAIWFQNTSGLNTVINNATGVIQAPSNVIGSSGNGAVDFTNRGQVIGNLIFAGGNDTLRLYTGSSISGNFNGGGGNNTIFLSGEGTATLPGNMVNFSSLIKNDTGFWTLSGTVTGVTIADVQQGTLALTGNNTNYTGKVLVEPAGILQARAQSLPPGVTDNGLVRFAQPDDGTYAGSLSGTGAVEKTGAGVLTLAPVAAGGNTYSGGTTITQGTVAIGADNALGAANGGITFNGGTLRFNQSVDLAGTRPVSINAPGGTIDTQGFSSTVAQGISGPGALTKAGSGTLAMTGANTYAGGTTIAAGTLQLGAGGTSGSIEGDVIDNGSLVFNRSDAATFSGAISGTGSVGQAGAGATTLTANNTYTGGTTIAAGTLQLGDGGTSGSIVGNVNNNGSLVFNRSDATTFAGAVSGAGSVTQAGAGTTTLTSSNTYTGGTTIAAGTLQLGDGGTSGSIVGDVNDNGTLVFNRSDATTFSGAVSGTGSLAQAGTGTTTLTANNMYTGGTTIAAGTLQLGDGGTSGSILGDVNDNGSLVFNRFDAMTFPGAISGTGSITQAGAGTTTLTANNTYTGGTTIAAGTLQLGDGGTSGGIVGDVANNGSLVFNRSDAVAFAGTISGTGSVTQAGPGTTLFTADNPYSGGTTVAAGTLAVGDAHHPGAALSGDGSVNVASAGTLGGYGSVTGNVTNNGTIAVADALPAFASSGNGAFTINGTFTNAGLAAVGGAAVGNRLNVTGNYIGANGTIALNTVVAGDNAASDRLVISGPASTATGTSALKINNAGGAGAVTLANGIQVIEANNGATTDLSAFHLASPVKAGAYSYYLAKGGVSDGTAQNWYLRNTIAPAPVAPAPPTTPAPPGTPAPPSTAPLPVNPSLPVSAANPLAPADTPIAAPGTPPTLLAALSQAAATPATAAAPAAPVYRPEAPVYAAIPMVARQIGIEQIGTFHDRQGEQSLLDESGTLPAAWGRVWGGHTTQSQDGALNPEFSGSIYGAQAGHDIYADSTPGGHRNHYGFFVGFTRATGDVNGYALATPNLDVGHLAVNGYSLGGYWTHIGPGGWYTDAVLMGTSLTIDPMSHDGVGVSTHGHALSGSLEAGLPIPIAYGLEVEPQAQIIWQNLSINDLNDGVSTVSFKHGNTFLGRLGVRLQGTYTNAIATWQPYLRVSVLRNFGAGDDVTFAGTTTLPGSVGQTAGQVGAGLVTKVSKSASAYATLSYLTNLGGSHQRTIEGNAGVRWSW</sequence>
<dbReference type="NCBIfam" id="TIGR02601">
    <property type="entry name" value="autotrns_rpt"/>
    <property type="match status" value="7"/>
</dbReference>
<keyword evidence="1" id="KW-0732">Signal</keyword>
<proteinExistence type="predicted"/>
<comment type="caution">
    <text evidence="4">The sequence shown here is derived from an EMBL/GenBank/DDBJ whole genome shotgun (WGS) entry which is preliminary data.</text>
</comment>
<dbReference type="Pfam" id="PF03797">
    <property type="entry name" value="Autotransporter"/>
    <property type="match status" value="1"/>
</dbReference>
<dbReference type="InterPro" id="IPR036709">
    <property type="entry name" value="Autotransporte_beta_dom_sf"/>
</dbReference>
<gene>
    <name evidence="4" type="ORF">PAMC26510_32105</name>
</gene>
<reference evidence="4 5" key="1">
    <citation type="submission" date="2017-03" db="EMBL/GenBank/DDBJ databases">
        <title>Genome analysis of strain PAMC 26510.</title>
        <authorList>
            <person name="Oh H.-M."/>
            <person name="Yang J.-A."/>
        </authorList>
    </citation>
    <scope>NUCLEOTIDE SEQUENCE [LARGE SCALE GENOMIC DNA]</scope>
    <source>
        <strain evidence="4 5">PAMC 26510</strain>
    </source>
</reference>
<evidence type="ECO:0000259" key="3">
    <source>
        <dbReference type="PROSITE" id="PS51208"/>
    </source>
</evidence>
<evidence type="ECO:0000313" key="4">
    <source>
        <dbReference type="EMBL" id="OTP67092.1"/>
    </source>
</evidence>
<dbReference type="PANTHER" id="PTHR35037">
    <property type="entry name" value="C-TERMINAL REGION OF AIDA-LIKE PROTEIN"/>
    <property type="match status" value="1"/>
</dbReference>
<dbReference type="InterPro" id="IPR005546">
    <property type="entry name" value="Autotransporte_beta"/>
</dbReference>
<dbReference type="SMART" id="SM00869">
    <property type="entry name" value="Autotransporter"/>
    <property type="match status" value="1"/>
</dbReference>
<dbReference type="PANTHER" id="PTHR35037:SF3">
    <property type="entry name" value="C-TERMINAL REGION OF AIDA-LIKE PROTEIN"/>
    <property type="match status" value="1"/>
</dbReference>
<dbReference type="SUPFAM" id="SSF103515">
    <property type="entry name" value="Autotransporter"/>
    <property type="match status" value="1"/>
</dbReference>
<evidence type="ECO:0000313" key="5">
    <source>
        <dbReference type="Proteomes" id="UP000194546"/>
    </source>
</evidence>